<evidence type="ECO:0000313" key="7">
    <source>
        <dbReference type="Proteomes" id="UP000343335"/>
    </source>
</evidence>
<dbReference type="InterPro" id="IPR005119">
    <property type="entry name" value="LysR_subst-bd"/>
</dbReference>
<dbReference type="EMBL" id="CABPSA010000004">
    <property type="protein sequence ID" value="VVE10835.1"/>
    <property type="molecule type" value="Genomic_DNA"/>
</dbReference>
<keyword evidence="3" id="KW-0238">DNA-binding</keyword>
<dbReference type="InterPro" id="IPR036390">
    <property type="entry name" value="WH_DNA-bd_sf"/>
</dbReference>
<protein>
    <submittedName>
        <fullName evidence="6">LysR family transcriptional regulator</fullName>
    </submittedName>
</protein>
<evidence type="ECO:0000256" key="2">
    <source>
        <dbReference type="ARBA" id="ARBA00023015"/>
    </source>
</evidence>
<proteinExistence type="inferred from homology"/>
<evidence type="ECO:0000256" key="4">
    <source>
        <dbReference type="ARBA" id="ARBA00023163"/>
    </source>
</evidence>
<feature type="domain" description="HTH lysR-type" evidence="5">
    <location>
        <begin position="18"/>
        <end position="75"/>
    </location>
</feature>
<gene>
    <name evidence="6" type="ORF">PCO31010_02640</name>
</gene>
<dbReference type="Gene3D" id="1.10.10.10">
    <property type="entry name" value="Winged helix-like DNA-binding domain superfamily/Winged helix DNA-binding domain"/>
    <property type="match status" value="1"/>
</dbReference>
<dbReference type="Pfam" id="PF03466">
    <property type="entry name" value="LysR_substrate"/>
    <property type="match status" value="1"/>
</dbReference>
<dbReference type="PROSITE" id="PS50931">
    <property type="entry name" value="HTH_LYSR"/>
    <property type="match status" value="1"/>
</dbReference>
<comment type="similarity">
    <text evidence="1">Belongs to the LysR transcriptional regulatory family.</text>
</comment>
<accession>A0A5E4VIH3</accession>
<dbReference type="SUPFAM" id="SSF53850">
    <property type="entry name" value="Periplasmic binding protein-like II"/>
    <property type="match status" value="1"/>
</dbReference>
<dbReference type="AlphaFoldDB" id="A0A5E4VIH3"/>
<dbReference type="InterPro" id="IPR036388">
    <property type="entry name" value="WH-like_DNA-bd_sf"/>
</dbReference>
<dbReference type="GO" id="GO:0005829">
    <property type="term" value="C:cytosol"/>
    <property type="evidence" value="ECO:0007669"/>
    <property type="project" value="TreeGrafter"/>
</dbReference>
<dbReference type="PANTHER" id="PTHR30419">
    <property type="entry name" value="HTH-TYPE TRANSCRIPTIONAL REGULATOR YBHD"/>
    <property type="match status" value="1"/>
</dbReference>
<evidence type="ECO:0000313" key="6">
    <source>
        <dbReference type="EMBL" id="VVE10835.1"/>
    </source>
</evidence>
<organism evidence="6 7">
    <name type="scientific">Pandoraea commovens</name>
    <dbReference type="NCBI Taxonomy" id="2508289"/>
    <lineage>
        <taxon>Bacteria</taxon>
        <taxon>Pseudomonadati</taxon>
        <taxon>Pseudomonadota</taxon>
        <taxon>Betaproteobacteria</taxon>
        <taxon>Burkholderiales</taxon>
        <taxon>Burkholderiaceae</taxon>
        <taxon>Pandoraea</taxon>
    </lineage>
</organism>
<evidence type="ECO:0000256" key="1">
    <source>
        <dbReference type="ARBA" id="ARBA00009437"/>
    </source>
</evidence>
<evidence type="ECO:0000256" key="3">
    <source>
        <dbReference type="ARBA" id="ARBA00023125"/>
    </source>
</evidence>
<dbReference type="FunFam" id="1.10.10.10:FF:000001">
    <property type="entry name" value="LysR family transcriptional regulator"/>
    <property type="match status" value="1"/>
</dbReference>
<dbReference type="Proteomes" id="UP000343335">
    <property type="component" value="Unassembled WGS sequence"/>
</dbReference>
<dbReference type="Pfam" id="PF00126">
    <property type="entry name" value="HTH_1"/>
    <property type="match status" value="1"/>
</dbReference>
<dbReference type="GO" id="GO:0003700">
    <property type="term" value="F:DNA-binding transcription factor activity"/>
    <property type="evidence" value="ECO:0007669"/>
    <property type="project" value="InterPro"/>
</dbReference>
<reference evidence="6 7" key="1">
    <citation type="submission" date="2019-08" db="EMBL/GenBank/DDBJ databases">
        <authorList>
            <person name="Peeters C."/>
        </authorList>
    </citation>
    <scope>NUCLEOTIDE SEQUENCE [LARGE SCALE GENOMIC DNA]</scope>
    <source>
        <strain evidence="6 7">LMG 31010</strain>
    </source>
</reference>
<evidence type="ECO:0000259" key="5">
    <source>
        <dbReference type="PROSITE" id="PS50931"/>
    </source>
</evidence>
<keyword evidence="2" id="KW-0805">Transcription regulation</keyword>
<dbReference type="InterPro" id="IPR000847">
    <property type="entry name" value="LysR_HTH_N"/>
</dbReference>
<dbReference type="InterPro" id="IPR050950">
    <property type="entry name" value="HTH-type_LysR_regulators"/>
</dbReference>
<keyword evidence="4" id="KW-0804">Transcription</keyword>
<dbReference type="Gene3D" id="3.40.190.290">
    <property type="match status" value="1"/>
</dbReference>
<sequence>MGLKNLTAAPNPMPLSRLNARQLETFLAIVDCGSIARAADRVCLTPSAVSQLLGELEREVGFRLFDRTTRRVTLTVAGADFLPAATAAMTQLHAAERSAKNIRDRASGVIRVGAPLVLCAAVLPDAIAAYRELHPKVTIRPTDVEVENLVSSVADGEIDIALGPNQPLGDRVSATLLFDSPWVVWCSPRHALARYDVVPWEVLRETAIVATGRDHEYSVTRMLSDQPEGNRVFPVEIVENVTTAFGMARAGLSVTLAPDYVQGFARSQELVMRRTGKPETIRQICLYHAKERELSPAAAGFHTFLIRWVDDWYRALTR</sequence>
<dbReference type="PANTHER" id="PTHR30419:SF30">
    <property type="entry name" value="LYSR FAMILY TRANSCRIPTIONAL REGULATOR"/>
    <property type="match status" value="1"/>
</dbReference>
<name>A0A5E4VIH3_9BURK</name>
<dbReference type="GO" id="GO:0003677">
    <property type="term" value="F:DNA binding"/>
    <property type="evidence" value="ECO:0007669"/>
    <property type="project" value="UniProtKB-KW"/>
</dbReference>
<dbReference type="SUPFAM" id="SSF46785">
    <property type="entry name" value="Winged helix' DNA-binding domain"/>
    <property type="match status" value="1"/>
</dbReference>